<dbReference type="EMBL" id="JQGC01000027">
    <property type="protein sequence ID" value="KFL29336.1"/>
    <property type="molecule type" value="Genomic_DNA"/>
</dbReference>
<comment type="caution">
    <text evidence="9">Lacks conserved residue(s) required for the propagation of feature annotation.</text>
</comment>
<feature type="site" description="Interacts with tRNA; defines subfamily-specific binding signature" evidence="9">
    <location>
        <position position="188"/>
    </location>
</feature>
<dbReference type="HAMAP" id="MF_02041">
    <property type="entry name" value="DusA_subfam"/>
    <property type="match status" value="1"/>
</dbReference>
<comment type="similarity">
    <text evidence="10">Belongs to the dus family.</text>
</comment>
<dbReference type="Pfam" id="PF01207">
    <property type="entry name" value="Dus"/>
    <property type="match status" value="1"/>
</dbReference>
<feature type="binding site" evidence="9 12">
    <location>
        <begin position="238"/>
        <end position="239"/>
    </location>
    <ligand>
        <name>FMN</name>
        <dbReference type="ChEBI" id="CHEBI:58210"/>
    </ligand>
</feature>
<evidence type="ECO:0000256" key="8">
    <source>
        <dbReference type="ARBA" id="ARBA00023002"/>
    </source>
</evidence>
<evidence type="ECO:0000256" key="2">
    <source>
        <dbReference type="ARBA" id="ARBA00022555"/>
    </source>
</evidence>
<gene>
    <name evidence="9" type="primary">dusA</name>
    <name evidence="14" type="ORF">JP75_21395</name>
</gene>
<feature type="binding site" evidence="9 12">
    <location>
        <position position="75"/>
    </location>
    <ligand>
        <name>FMN</name>
        <dbReference type="ChEBI" id="CHEBI:58210"/>
    </ligand>
</feature>
<dbReference type="InterPro" id="IPR001269">
    <property type="entry name" value="DUS_fam"/>
</dbReference>
<dbReference type="GO" id="GO:0102264">
    <property type="term" value="F:tRNA-dihydrouridine20 synthase activity"/>
    <property type="evidence" value="ECO:0007669"/>
    <property type="project" value="UniProtKB-EC"/>
</dbReference>
<dbReference type="PIRSF" id="PIRSF006621">
    <property type="entry name" value="Dus"/>
    <property type="match status" value="1"/>
</dbReference>
<comment type="caution">
    <text evidence="14">The sequence shown here is derived from an EMBL/GenBank/DDBJ whole genome shotgun (WGS) entry which is preliminary data.</text>
</comment>
<feature type="active site" description="Proton donor" evidence="9 11">
    <location>
        <position position="105"/>
    </location>
</feature>
<evidence type="ECO:0000313" key="15">
    <source>
        <dbReference type="Proteomes" id="UP000028981"/>
    </source>
</evidence>
<evidence type="ECO:0000256" key="5">
    <source>
        <dbReference type="ARBA" id="ARBA00022694"/>
    </source>
</evidence>
<dbReference type="Gene3D" id="3.20.20.70">
    <property type="entry name" value="Aldolase class I"/>
    <property type="match status" value="1"/>
</dbReference>
<evidence type="ECO:0000256" key="7">
    <source>
        <dbReference type="ARBA" id="ARBA00022884"/>
    </source>
</evidence>
<dbReference type="NCBIfam" id="TIGR00742">
    <property type="entry name" value="yjbN"/>
    <property type="match status" value="1"/>
</dbReference>
<feature type="site" description="Interacts with tRNA" evidence="9">
    <location>
        <position position="102"/>
    </location>
</feature>
<evidence type="ECO:0000256" key="1">
    <source>
        <dbReference type="ARBA" id="ARBA00001917"/>
    </source>
</evidence>
<evidence type="ECO:0000256" key="3">
    <source>
        <dbReference type="ARBA" id="ARBA00022630"/>
    </source>
</evidence>
<evidence type="ECO:0000256" key="11">
    <source>
        <dbReference type="PIRSR" id="PIRSR006621-1"/>
    </source>
</evidence>
<feature type="binding site" evidence="9 12">
    <location>
        <position position="176"/>
    </location>
    <ligand>
        <name>FMN</name>
        <dbReference type="ChEBI" id="CHEBI:58210"/>
    </ligand>
</feature>
<dbReference type="CDD" id="cd02801">
    <property type="entry name" value="DUS_like_FMN"/>
    <property type="match status" value="1"/>
</dbReference>
<keyword evidence="5 9" id="KW-0819">tRNA processing</keyword>
<dbReference type="PANTHER" id="PTHR42907:SF1">
    <property type="entry name" value="FMN-LINKED OXIDOREDUCTASES SUPERFAMILY PROTEIN"/>
    <property type="match status" value="1"/>
</dbReference>
<dbReference type="InterPro" id="IPR013785">
    <property type="entry name" value="Aldolase_TIM"/>
</dbReference>
<keyword evidence="8 9" id="KW-0560">Oxidoreductase</keyword>
<keyword evidence="7 9" id="KW-0694">RNA-binding</keyword>
<comment type="function">
    <text evidence="9">Catalyzes the synthesis of 5,6-dihydrouridine (D), a modified base found in the D-loop of most tRNAs, via the reduction of the C5-C6 double bond in target uridines. Specifically modifies U20 and U20a in tRNAs.</text>
</comment>
<organism evidence="14 15">
    <name type="scientific">Devosia riboflavina</name>
    <dbReference type="NCBI Taxonomy" id="46914"/>
    <lineage>
        <taxon>Bacteria</taxon>
        <taxon>Pseudomonadati</taxon>
        <taxon>Pseudomonadota</taxon>
        <taxon>Alphaproteobacteria</taxon>
        <taxon>Hyphomicrobiales</taxon>
        <taxon>Devosiaceae</taxon>
        <taxon>Devosia</taxon>
    </lineage>
</organism>
<comment type="catalytic activity">
    <reaction evidence="9">
        <text>5,6-dihydrouridine(20a) in tRNA + NAD(+) = uridine(20a) in tRNA + NADH + H(+)</text>
        <dbReference type="Rhea" id="RHEA:53348"/>
        <dbReference type="Rhea" id="RHEA-COMP:13535"/>
        <dbReference type="Rhea" id="RHEA-COMP:13536"/>
        <dbReference type="ChEBI" id="CHEBI:15378"/>
        <dbReference type="ChEBI" id="CHEBI:57540"/>
        <dbReference type="ChEBI" id="CHEBI:57945"/>
        <dbReference type="ChEBI" id="CHEBI:65315"/>
        <dbReference type="ChEBI" id="CHEBI:74443"/>
    </reaction>
</comment>
<dbReference type="GO" id="GO:0000049">
    <property type="term" value="F:tRNA binding"/>
    <property type="evidence" value="ECO:0007669"/>
    <property type="project" value="UniProtKB-UniRule"/>
</dbReference>
<evidence type="ECO:0000256" key="6">
    <source>
        <dbReference type="ARBA" id="ARBA00022857"/>
    </source>
</evidence>
<proteinExistence type="inferred from homology"/>
<evidence type="ECO:0000256" key="9">
    <source>
        <dbReference type="HAMAP-Rule" id="MF_02041"/>
    </source>
</evidence>
<comment type="similarity">
    <text evidence="9">Belongs to the Dus family. DusA subfamily.</text>
</comment>
<comment type="catalytic activity">
    <reaction evidence="9">
        <text>5,6-dihydrouridine(20a) in tRNA + NADP(+) = uridine(20a) in tRNA + NADPH + H(+)</text>
        <dbReference type="Rhea" id="RHEA:53344"/>
        <dbReference type="Rhea" id="RHEA-COMP:13535"/>
        <dbReference type="Rhea" id="RHEA-COMP:13536"/>
        <dbReference type="ChEBI" id="CHEBI:15378"/>
        <dbReference type="ChEBI" id="CHEBI:57783"/>
        <dbReference type="ChEBI" id="CHEBI:58349"/>
        <dbReference type="ChEBI" id="CHEBI:65315"/>
        <dbReference type="ChEBI" id="CHEBI:74443"/>
    </reaction>
</comment>
<comment type="catalytic activity">
    <reaction evidence="9">
        <text>5,6-dihydrouridine(20) in tRNA + NAD(+) = uridine(20) in tRNA + NADH + H(+)</text>
        <dbReference type="Rhea" id="RHEA:53340"/>
        <dbReference type="Rhea" id="RHEA-COMP:13533"/>
        <dbReference type="Rhea" id="RHEA-COMP:13534"/>
        <dbReference type="ChEBI" id="CHEBI:15378"/>
        <dbReference type="ChEBI" id="CHEBI:57540"/>
        <dbReference type="ChEBI" id="CHEBI:57945"/>
        <dbReference type="ChEBI" id="CHEBI:65315"/>
        <dbReference type="ChEBI" id="CHEBI:74443"/>
        <dbReference type="EC" id="1.3.1.91"/>
    </reaction>
</comment>
<keyword evidence="3 9" id="KW-0285">Flavoprotein</keyword>
<dbReference type="SUPFAM" id="SSF51395">
    <property type="entry name" value="FMN-linked oxidoreductases"/>
    <property type="match status" value="1"/>
</dbReference>
<feature type="site" description="Interacts with tRNA; defines subfamily-specific binding signature" evidence="9">
    <location>
        <position position="304"/>
    </location>
</feature>
<keyword evidence="15" id="KW-1185">Reference proteome</keyword>
<feature type="domain" description="DUS-like FMN-binding" evidence="13">
    <location>
        <begin position="20"/>
        <end position="311"/>
    </location>
</feature>
<keyword evidence="2 9" id="KW-0820">tRNA-binding</keyword>
<name>A0A087LXI3_9HYPH</name>
<feature type="site" description="Interacts with tRNA; defines subfamily-specific binding signature" evidence="9">
    <location>
        <position position="307"/>
    </location>
</feature>
<dbReference type="OrthoDB" id="9783413at2"/>
<keyword evidence="12" id="KW-0547">Nucleotide-binding</keyword>
<comment type="cofactor">
    <cofactor evidence="1 9 10 12">
        <name>FMN</name>
        <dbReference type="ChEBI" id="CHEBI:58210"/>
    </cofactor>
</comment>
<reference evidence="14 15" key="1">
    <citation type="submission" date="2014-08" db="EMBL/GenBank/DDBJ databases">
        <authorList>
            <person name="Hassan Y.I."/>
            <person name="Lepp D."/>
            <person name="Zhou T."/>
        </authorList>
    </citation>
    <scope>NUCLEOTIDE SEQUENCE [LARGE SCALE GENOMIC DNA]</scope>
    <source>
        <strain evidence="14 15">IFO13584</strain>
    </source>
</reference>
<comment type="catalytic activity">
    <reaction evidence="9">
        <text>5,6-dihydrouridine(20) in tRNA + NADP(+) = uridine(20) in tRNA + NADPH + H(+)</text>
        <dbReference type="Rhea" id="RHEA:53336"/>
        <dbReference type="Rhea" id="RHEA-COMP:13533"/>
        <dbReference type="Rhea" id="RHEA-COMP:13534"/>
        <dbReference type="ChEBI" id="CHEBI:15378"/>
        <dbReference type="ChEBI" id="CHEBI:57783"/>
        <dbReference type="ChEBI" id="CHEBI:58349"/>
        <dbReference type="ChEBI" id="CHEBI:65315"/>
        <dbReference type="ChEBI" id="CHEBI:74443"/>
        <dbReference type="EC" id="1.3.1.91"/>
    </reaction>
</comment>
<dbReference type="RefSeq" id="WP_035086579.1">
    <property type="nucleotide sequence ID" value="NZ_JQGC01000027.1"/>
</dbReference>
<evidence type="ECO:0000256" key="10">
    <source>
        <dbReference type="PIRNR" id="PIRNR006621"/>
    </source>
</evidence>
<sequence>MTELGRGQDVSLETARRFSVAPMIDWTDRHCRYLHRLLTRRGLLFTEMITTGAVIHGDTERHLRFDPAEQPVALQLGGSDPADLAAATRQGDLYGYDEINLNVGCPSDRVQSGKFGACLMAEPDLVAECVRAMRSATDKPVTVKCRIGIDDQDIEESLDRFADKMAEAGVAALYVHARKAWLQGLSPKENRTIPPLNYPRVYRLRQRLAPLPMMINGGIETFEQIDEHLQHMDGVMLGRAAYHNPMMLAEVDQRLFGDEPSTLTLAEIIEAMADYAEAQLQTGTRLNNIARHMLGLANGRPGARQFRQILSVDACKPKAGPEVFMHALSVVEERAEAVAS</sequence>
<evidence type="ECO:0000313" key="14">
    <source>
        <dbReference type="EMBL" id="KFL29336.1"/>
    </source>
</evidence>
<feature type="binding site" evidence="9 12">
    <location>
        <position position="144"/>
    </location>
    <ligand>
        <name>FMN</name>
        <dbReference type="ChEBI" id="CHEBI:58210"/>
    </ligand>
</feature>
<dbReference type="PROSITE" id="PS01136">
    <property type="entry name" value="UPF0034"/>
    <property type="match status" value="1"/>
</dbReference>
<dbReference type="EC" id="1.3.1.91" evidence="9"/>
<dbReference type="InterPro" id="IPR018517">
    <property type="entry name" value="tRNA_hU_synthase_CS"/>
</dbReference>
<dbReference type="STRING" id="46914.JP75_21395"/>
<dbReference type="AlphaFoldDB" id="A0A087LXI3"/>
<accession>A0A087LXI3</accession>
<dbReference type="GO" id="GO:0102266">
    <property type="term" value="F:tRNA-dihydrouridine20a synthase activity"/>
    <property type="evidence" value="ECO:0007669"/>
    <property type="project" value="RHEA"/>
</dbReference>
<evidence type="ECO:0000256" key="4">
    <source>
        <dbReference type="ARBA" id="ARBA00022643"/>
    </source>
</evidence>
<evidence type="ECO:0000256" key="12">
    <source>
        <dbReference type="PIRSR" id="PIRSR006621-2"/>
    </source>
</evidence>
<keyword evidence="4 9" id="KW-0288">FMN</keyword>
<protein>
    <recommendedName>
        <fullName evidence="9">tRNA-dihydrouridine(20/20a) synthase</fullName>
        <ecNumber evidence="9">1.3.1.91</ecNumber>
    </recommendedName>
    <alternativeName>
        <fullName evidence="9">U20-specific dihydrouridine synthase</fullName>
        <shortName evidence="9">U20-specific Dus</shortName>
    </alternativeName>
    <alternativeName>
        <fullName evidence="9">tRNA-dihydrouridine synthase A</fullName>
    </alternativeName>
</protein>
<dbReference type="InterPro" id="IPR004653">
    <property type="entry name" value="DusA"/>
</dbReference>
<dbReference type="Gene3D" id="1.20.120.1460">
    <property type="match status" value="1"/>
</dbReference>
<dbReference type="Proteomes" id="UP000028981">
    <property type="component" value="Unassembled WGS sequence"/>
</dbReference>
<dbReference type="PANTHER" id="PTHR42907">
    <property type="entry name" value="FMN-LINKED OXIDOREDUCTASES SUPERFAMILY PROTEIN"/>
    <property type="match status" value="1"/>
</dbReference>
<dbReference type="InterPro" id="IPR035587">
    <property type="entry name" value="DUS-like_FMN-bd"/>
</dbReference>
<dbReference type="NCBIfam" id="NF008774">
    <property type="entry name" value="PRK11815.1"/>
    <property type="match status" value="1"/>
</dbReference>
<evidence type="ECO:0000259" key="13">
    <source>
        <dbReference type="Pfam" id="PF01207"/>
    </source>
</evidence>
<dbReference type="GO" id="GO:0010181">
    <property type="term" value="F:FMN binding"/>
    <property type="evidence" value="ECO:0007669"/>
    <property type="project" value="UniProtKB-UniRule"/>
</dbReference>
<feature type="site" description="Interacts with tRNA" evidence="9">
    <location>
        <position position="191"/>
    </location>
</feature>
<keyword evidence="6 9" id="KW-0521">NADP</keyword>
<dbReference type="GO" id="GO:0050660">
    <property type="term" value="F:flavin adenine dinucleotide binding"/>
    <property type="evidence" value="ECO:0007669"/>
    <property type="project" value="InterPro"/>
</dbReference>
<feature type="binding site" evidence="9 12">
    <location>
        <begin position="216"/>
        <end position="218"/>
    </location>
    <ligand>
        <name>FMN</name>
        <dbReference type="ChEBI" id="CHEBI:58210"/>
    </ligand>
</feature>